<dbReference type="GO" id="GO:0019432">
    <property type="term" value="P:triglyceride biosynthetic process"/>
    <property type="evidence" value="ECO:0007669"/>
    <property type="project" value="TreeGrafter"/>
</dbReference>
<keyword evidence="9" id="KW-0319">Glycerol metabolism</keyword>
<keyword evidence="10" id="KW-0256">Endoplasmic reticulum</keyword>
<keyword evidence="12" id="KW-0443">Lipid metabolism</keyword>
<evidence type="ECO:0000256" key="10">
    <source>
        <dbReference type="ARBA" id="ARBA00022824"/>
    </source>
</evidence>
<sequence>MRFAPLRVPLKRRMETLVLFFWTTQMFWASVLLAVIAFTPPLWPIALIYFVWMWNDKAPWNGGRPFRWLRAHWIWGHFRDYFPVTIVRASPAPFDTTRKYLFAYHPHGVISFGAFATFACAYHGFDRLFPGLALRLCTLNSNFWFPFLRDFMLSMGLISADRRSIQRSFDIGGPGSCVALVVGGAEEALDARPGTIDLTLARRRGFVRMALRTGSWLVPVIAFGENDVYNQLVANPPGSRARAAQSWFKKIFGFSTPLFSGRGVFNYDFGLLPLRKPIVVVIGDPIPPPGYSPAIPRLLPLDLDAAVAGITAADDSATEEHDPRPVKPSTGPGPDLAAAPSVASLSQCDTAACSPTEVPAQLPESPAAEARPASPPPAPVPGKMRGKAGRRGRPAPGQNKSDSDLSLASVSSLPPGAGSPERPRSPGSPERPRSPAPVAAASPEPPPAEEASRSAAEATTTIMASGAQAVSTAVASVRTARRRRQAGSSSSQGGASEAGGAASRTGGSSGPSDLLIQQYHVLYCEKLLELYDQYKDIYAPNRSLDMRIVR</sequence>
<accession>A0A058ZEI6</accession>
<comment type="pathway">
    <text evidence="2">Glycerolipid metabolism; triacylglycerol biosynthesis.</text>
</comment>
<evidence type="ECO:0000256" key="7">
    <source>
        <dbReference type="ARBA" id="ARBA00022679"/>
    </source>
</evidence>
<evidence type="ECO:0000256" key="11">
    <source>
        <dbReference type="ARBA" id="ARBA00022989"/>
    </source>
</evidence>
<keyword evidence="14" id="KW-0012">Acyltransferase</keyword>
<dbReference type="RefSeq" id="XP_009493445.1">
    <property type="nucleotide sequence ID" value="XM_009495170.1"/>
</dbReference>
<evidence type="ECO:0000256" key="15">
    <source>
        <dbReference type="SAM" id="MobiDB-lite"/>
    </source>
</evidence>
<gene>
    <name evidence="17" type="ORF">H696_01279</name>
</gene>
<reference evidence="17" key="1">
    <citation type="submission" date="2013-04" db="EMBL/GenBank/DDBJ databases">
        <title>The Genome Sequence of Fonticula alba ATCC 38817.</title>
        <authorList>
            <consortium name="The Broad Institute Genomics Platform"/>
            <person name="Russ C."/>
            <person name="Cuomo C."/>
            <person name="Burger G."/>
            <person name="Gray M.W."/>
            <person name="Holland P.W.H."/>
            <person name="King N."/>
            <person name="Lang F.B.F."/>
            <person name="Roger A.J."/>
            <person name="Ruiz-Trillo I."/>
            <person name="Brown M."/>
            <person name="Walker B."/>
            <person name="Young S."/>
            <person name="Zeng Q."/>
            <person name="Gargeya S."/>
            <person name="Fitzgerald M."/>
            <person name="Haas B."/>
            <person name="Abouelleil A."/>
            <person name="Allen A.W."/>
            <person name="Alvarado L."/>
            <person name="Arachchi H.M."/>
            <person name="Berlin A.M."/>
            <person name="Chapman S.B."/>
            <person name="Gainer-Dewar J."/>
            <person name="Goldberg J."/>
            <person name="Griggs A."/>
            <person name="Gujja S."/>
            <person name="Hansen M."/>
            <person name="Howarth C."/>
            <person name="Imamovic A."/>
            <person name="Ireland A."/>
            <person name="Larimer J."/>
            <person name="McCowan C."/>
            <person name="Murphy C."/>
            <person name="Pearson M."/>
            <person name="Poon T.W."/>
            <person name="Priest M."/>
            <person name="Roberts A."/>
            <person name="Saif S."/>
            <person name="Shea T."/>
            <person name="Sisk P."/>
            <person name="Sykes S."/>
            <person name="Wortman J."/>
            <person name="Nusbaum C."/>
            <person name="Birren B."/>
        </authorList>
    </citation>
    <scope>NUCLEOTIDE SEQUENCE [LARGE SCALE GENOMIC DNA]</scope>
    <source>
        <strain evidence="17">ATCC 38817</strain>
    </source>
</reference>
<proteinExistence type="inferred from homology"/>
<dbReference type="Proteomes" id="UP000030693">
    <property type="component" value="Unassembled WGS sequence"/>
</dbReference>
<dbReference type="GO" id="GO:0005789">
    <property type="term" value="C:endoplasmic reticulum membrane"/>
    <property type="evidence" value="ECO:0007669"/>
    <property type="project" value="UniProtKB-SubCell"/>
</dbReference>
<dbReference type="GO" id="GO:0006071">
    <property type="term" value="P:glycerol metabolic process"/>
    <property type="evidence" value="ECO:0007669"/>
    <property type="project" value="UniProtKB-KW"/>
</dbReference>
<dbReference type="OMA" id="FACAYHG"/>
<comment type="pathway">
    <text evidence="3">Lipid metabolism.</text>
</comment>
<evidence type="ECO:0000256" key="14">
    <source>
        <dbReference type="ARBA" id="ARBA00023315"/>
    </source>
</evidence>
<keyword evidence="18" id="KW-1185">Reference proteome</keyword>
<comment type="subcellular location">
    <subcellularLocation>
        <location evidence="1">Endoplasmic reticulum membrane</location>
        <topology evidence="1">Multi-pass membrane protein</topology>
    </subcellularLocation>
</comment>
<evidence type="ECO:0000256" key="6">
    <source>
        <dbReference type="ARBA" id="ARBA00022516"/>
    </source>
</evidence>
<evidence type="ECO:0000256" key="8">
    <source>
        <dbReference type="ARBA" id="ARBA00022692"/>
    </source>
</evidence>
<evidence type="ECO:0000256" key="13">
    <source>
        <dbReference type="ARBA" id="ARBA00023136"/>
    </source>
</evidence>
<feature type="transmembrane region" description="Helical" evidence="16">
    <location>
        <begin position="20"/>
        <end position="52"/>
    </location>
</feature>
<name>A0A058ZEI6_FONAL</name>
<evidence type="ECO:0000256" key="1">
    <source>
        <dbReference type="ARBA" id="ARBA00004477"/>
    </source>
</evidence>
<dbReference type="EC" id="2.3.1.20" evidence="5"/>
<dbReference type="GO" id="GO:0004144">
    <property type="term" value="F:diacylglycerol O-acyltransferase activity"/>
    <property type="evidence" value="ECO:0007669"/>
    <property type="project" value="UniProtKB-EC"/>
</dbReference>
<evidence type="ECO:0000256" key="5">
    <source>
        <dbReference type="ARBA" id="ARBA00013244"/>
    </source>
</evidence>
<evidence type="ECO:0000256" key="16">
    <source>
        <dbReference type="SAM" id="Phobius"/>
    </source>
</evidence>
<dbReference type="AlphaFoldDB" id="A0A058ZEI6"/>
<dbReference type="InterPro" id="IPR007130">
    <property type="entry name" value="DAGAT"/>
</dbReference>
<evidence type="ECO:0000313" key="17">
    <source>
        <dbReference type="EMBL" id="KCV71867.1"/>
    </source>
</evidence>
<organism evidence="17">
    <name type="scientific">Fonticula alba</name>
    <name type="common">Slime mold</name>
    <dbReference type="NCBI Taxonomy" id="691883"/>
    <lineage>
        <taxon>Eukaryota</taxon>
        <taxon>Rotosphaerida</taxon>
        <taxon>Fonticulaceae</taxon>
        <taxon>Fonticula</taxon>
    </lineage>
</organism>
<comment type="similarity">
    <text evidence="4">Belongs to the diacylglycerol acyltransferase family.</text>
</comment>
<keyword evidence="8 16" id="KW-0812">Transmembrane</keyword>
<feature type="compositionally biased region" description="Low complexity" evidence="15">
    <location>
        <begin position="404"/>
        <end position="428"/>
    </location>
</feature>
<keyword evidence="6" id="KW-0444">Lipid biosynthesis</keyword>
<keyword evidence="13 16" id="KW-0472">Membrane</keyword>
<evidence type="ECO:0000256" key="3">
    <source>
        <dbReference type="ARBA" id="ARBA00005189"/>
    </source>
</evidence>
<dbReference type="PANTHER" id="PTHR12317">
    <property type="entry name" value="DIACYLGLYCEROL O-ACYLTRANSFERASE"/>
    <property type="match status" value="1"/>
</dbReference>
<evidence type="ECO:0000313" key="18">
    <source>
        <dbReference type="Proteomes" id="UP000030693"/>
    </source>
</evidence>
<feature type="region of interest" description="Disordered" evidence="15">
    <location>
        <begin position="313"/>
        <end position="510"/>
    </location>
</feature>
<feature type="compositionally biased region" description="Low complexity" evidence="15">
    <location>
        <begin position="453"/>
        <end position="478"/>
    </location>
</feature>
<evidence type="ECO:0000256" key="9">
    <source>
        <dbReference type="ARBA" id="ARBA00022798"/>
    </source>
</evidence>
<dbReference type="OrthoDB" id="264532at2759"/>
<feature type="compositionally biased region" description="Low complexity" evidence="15">
    <location>
        <begin position="363"/>
        <end position="372"/>
    </location>
</feature>
<evidence type="ECO:0000256" key="12">
    <source>
        <dbReference type="ARBA" id="ARBA00023098"/>
    </source>
</evidence>
<dbReference type="PANTHER" id="PTHR12317:SF0">
    <property type="entry name" value="ACYLTRANSFERASE"/>
    <property type="match status" value="1"/>
</dbReference>
<evidence type="ECO:0000256" key="2">
    <source>
        <dbReference type="ARBA" id="ARBA00004771"/>
    </source>
</evidence>
<dbReference type="eggNOG" id="KOG0831">
    <property type="taxonomic scope" value="Eukaryota"/>
</dbReference>
<protein>
    <recommendedName>
        <fullName evidence="5">diacylglycerol O-acyltransferase</fullName>
        <ecNumber evidence="5">2.3.1.20</ecNumber>
    </recommendedName>
</protein>
<feature type="compositionally biased region" description="Low complexity" evidence="15">
    <location>
        <begin position="486"/>
        <end position="506"/>
    </location>
</feature>
<dbReference type="CDD" id="cd07987">
    <property type="entry name" value="LPLAT_MGAT-like"/>
    <property type="match status" value="1"/>
</dbReference>
<keyword evidence="11 16" id="KW-1133">Transmembrane helix</keyword>
<dbReference type="EMBL" id="KB932202">
    <property type="protein sequence ID" value="KCV71867.1"/>
    <property type="molecule type" value="Genomic_DNA"/>
</dbReference>
<feature type="compositionally biased region" description="Basic residues" evidence="15">
    <location>
        <begin position="384"/>
        <end position="393"/>
    </location>
</feature>
<dbReference type="Pfam" id="PF03982">
    <property type="entry name" value="DAGAT"/>
    <property type="match status" value="1"/>
</dbReference>
<keyword evidence="7" id="KW-0808">Transferase</keyword>
<evidence type="ECO:0000256" key="4">
    <source>
        <dbReference type="ARBA" id="ARBA00005420"/>
    </source>
</evidence>
<dbReference type="GeneID" id="20526004"/>
<dbReference type="STRING" id="691883.A0A058ZEI6"/>